<proteinExistence type="predicted"/>
<evidence type="ECO:0000313" key="2">
    <source>
        <dbReference type="Proteomes" id="UP000028981"/>
    </source>
</evidence>
<name>A0A087LWU0_9HYPH</name>
<keyword evidence="2" id="KW-1185">Reference proteome</keyword>
<reference evidence="1 2" key="1">
    <citation type="submission" date="2014-08" db="EMBL/GenBank/DDBJ databases">
        <authorList>
            <person name="Hassan Y.I."/>
            <person name="Lepp D."/>
            <person name="Zhou T."/>
        </authorList>
    </citation>
    <scope>NUCLEOTIDE SEQUENCE [LARGE SCALE GENOMIC DNA]</scope>
    <source>
        <strain evidence="1 2">IFO13584</strain>
    </source>
</reference>
<organism evidence="1 2">
    <name type="scientific">Devosia riboflavina</name>
    <dbReference type="NCBI Taxonomy" id="46914"/>
    <lineage>
        <taxon>Bacteria</taxon>
        <taxon>Pseudomonadati</taxon>
        <taxon>Pseudomonadota</taxon>
        <taxon>Alphaproteobacteria</taxon>
        <taxon>Hyphomicrobiales</taxon>
        <taxon>Devosiaceae</taxon>
        <taxon>Devosia</taxon>
    </lineage>
</organism>
<evidence type="ECO:0000313" key="1">
    <source>
        <dbReference type="EMBL" id="KFL29093.1"/>
    </source>
</evidence>
<protein>
    <submittedName>
        <fullName evidence="1">Uncharacterized protein</fullName>
    </submittedName>
</protein>
<accession>A0A087LWU0</accession>
<sequence>MYQIGFDADLIQSITAGITRSFVVGYCEYTDVFYPETPIHISDFCFEVGFLWPLDVLGLRDVPADYFQFADHPNYAIKIKT</sequence>
<gene>
    <name evidence="1" type="ORF">JP75_22945</name>
</gene>
<comment type="caution">
    <text evidence="1">The sequence shown here is derived from an EMBL/GenBank/DDBJ whole genome shotgun (WGS) entry which is preliminary data.</text>
</comment>
<dbReference type="Proteomes" id="UP000028981">
    <property type="component" value="Unassembled WGS sequence"/>
</dbReference>
<dbReference type="AlphaFoldDB" id="A0A087LWU0"/>
<dbReference type="EMBL" id="JQGC01000031">
    <property type="protein sequence ID" value="KFL29093.1"/>
    <property type="molecule type" value="Genomic_DNA"/>
</dbReference>